<dbReference type="AlphaFoldDB" id="A0A841RNL8"/>
<evidence type="ECO:0000256" key="1">
    <source>
        <dbReference type="ARBA" id="ARBA00023015"/>
    </source>
</evidence>
<dbReference type="Pfam" id="PF00356">
    <property type="entry name" value="LacI"/>
    <property type="match status" value="1"/>
</dbReference>
<dbReference type="SUPFAM" id="SSF53822">
    <property type="entry name" value="Periplasmic binding protein-like I"/>
    <property type="match status" value="1"/>
</dbReference>
<dbReference type="InterPro" id="IPR010982">
    <property type="entry name" value="Lambda_DNA-bd_dom_sf"/>
</dbReference>
<evidence type="ECO:0000313" key="6">
    <source>
        <dbReference type="Proteomes" id="UP000572212"/>
    </source>
</evidence>
<organism evidence="5 6">
    <name type="scientific">Gracilibacillus halotolerans</name>
    <dbReference type="NCBI Taxonomy" id="74386"/>
    <lineage>
        <taxon>Bacteria</taxon>
        <taxon>Bacillati</taxon>
        <taxon>Bacillota</taxon>
        <taxon>Bacilli</taxon>
        <taxon>Bacillales</taxon>
        <taxon>Bacillaceae</taxon>
        <taxon>Gracilibacillus</taxon>
    </lineage>
</organism>
<dbReference type="GO" id="GO:0000976">
    <property type="term" value="F:transcription cis-regulatory region binding"/>
    <property type="evidence" value="ECO:0007669"/>
    <property type="project" value="TreeGrafter"/>
</dbReference>
<keyword evidence="6" id="KW-1185">Reference proteome</keyword>
<evidence type="ECO:0000313" key="5">
    <source>
        <dbReference type="EMBL" id="MBB6512258.1"/>
    </source>
</evidence>
<keyword evidence="1" id="KW-0805">Transcription regulation</keyword>
<feature type="domain" description="HTH lacI-type" evidence="4">
    <location>
        <begin position="2"/>
        <end position="58"/>
    </location>
</feature>
<dbReference type="PROSITE" id="PS50932">
    <property type="entry name" value="HTH_LACI_2"/>
    <property type="match status" value="1"/>
</dbReference>
<dbReference type="SMART" id="SM00354">
    <property type="entry name" value="HTH_LACI"/>
    <property type="match status" value="1"/>
</dbReference>
<keyword evidence="2" id="KW-0238">DNA-binding</keyword>
<dbReference type="SUPFAM" id="SSF47413">
    <property type="entry name" value="lambda repressor-like DNA-binding domains"/>
    <property type="match status" value="1"/>
</dbReference>
<dbReference type="PROSITE" id="PS00356">
    <property type="entry name" value="HTH_LACI_1"/>
    <property type="match status" value="1"/>
</dbReference>
<dbReference type="GO" id="GO:0003700">
    <property type="term" value="F:DNA-binding transcription factor activity"/>
    <property type="evidence" value="ECO:0007669"/>
    <property type="project" value="TreeGrafter"/>
</dbReference>
<dbReference type="InterPro" id="IPR000843">
    <property type="entry name" value="HTH_LacI"/>
</dbReference>
<gene>
    <name evidence="5" type="ORF">GGQ92_001039</name>
</gene>
<evidence type="ECO:0000256" key="2">
    <source>
        <dbReference type="ARBA" id="ARBA00023125"/>
    </source>
</evidence>
<comment type="caution">
    <text evidence="5">The sequence shown here is derived from an EMBL/GenBank/DDBJ whole genome shotgun (WGS) entry which is preliminary data.</text>
</comment>
<dbReference type="EMBL" id="JACHON010000002">
    <property type="protein sequence ID" value="MBB6512258.1"/>
    <property type="molecule type" value="Genomic_DNA"/>
</dbReference>
<protein>
    <submittedName>
        <fullName evidence="5">LacI family transcriptional regulator</fullName>
    </submittedName>
</protein>
<dbReference type="Pfam" id="PF13377">
    <property type="entry name" value="Peripla_BP_3"/>
    <property type="match status" value="1"/>
</dbReference>
<dbReference type="Gene3D" id="1.10.260.40">
    <property type="entry name" value="lambda repressor-like DNA-binding domains"/>
    <property type="match status" value="1"/>
</dbReference>
<reference evidence="5 6" key="1">
    <citation type="submission" date="2020-08" db="EMBL/GenBank/DDBJ databases">
        <title>Genomic Encyclopedia of Type Strains, Phase IV (KMG-IV): sequencing the most valuable type-strain genomes for metagenomic binning, comparative biology and taxonomic classification.</title>
        <authorList>
            <person name="Goeker M."/>
        </authorList>
    </citation>
    <scope>NUCLEOTIDE SEQUENCE [LARGE SCALE GENOMIC DNA]</scope>
    <source>
        <strain evidence="5 6">DSM 11805</strain>
    </source>
</reference>
<proteinExistence type="predicted"/>
<dbReference type="Gene3D" id="3.40.50.2300">
    <property type="match status" value="2"/>
</dbReference>
<dbReference type="PRINTS" id="PR00036">
    <property type="entry name" value="HTHLACI"/>
</dbReference>
<dbReference type="InterPro" id="IPR028082">
    <property type="entry name" value="Peripla_BP_I"/>
</dbReference>
<evidence type="ECO:0000259" key="4">
    <source>
        <dbReference type="PROSITE" id="PS50932"/>
    </source>
</evidence>
<name>A0A841RNL8_9BACI</name>
<dbReference type="InterPro" id="IPR046335">
    <property type="entry name" value="LacI/GalR-like_sensor"/>
</dbReference>
<dbReference type="PANTHER" id="PTHR30146">
    <property type="entry name" value="LACI-RELATED TRANSCRIPTIONAL REPRESSOR"/>
    <property type="match status" value="1"/>
</dbReference>
<dbReference type="CDD" id="cd01544">
    <property type="entry name" value="PBP1_GalR"/>
    <property type="match status" value="1"/>
</dbReference>
<dbReference type="RefSeq" id="WP_184245291.1">
    <property type="nucleotide sequence ID" value="NZ_BAAACU010000002.1"/>
</dbReference>
<dbReference type="PANTHER" id="PTHR30146:SF149">
    <property type="entry name" value="HTH-TYPE TRANSCRIPTIONAL REGULATOR EBGR"/>
    <property type="match status" value="1"/>
</dbReference>
<dbReference type="CDD" id="cd01392">
    <property type="entry name" value="HTH_LacI"/>
    <property type="match status" value="1"/>
</dbReference>
<dbReference type="Proteomes" id="UP000572212">
    <property type="component" value="Unassembled WGS sequence"/>
</dbReference>
<accession>A0A841RNL8</accession>
<evidence type="ECO:0000256" key="3">
    <source>
        <dbReference type="ARBA" id="ARBA00023163"/>
    </source>
</evidence>
<keyword evidence="3" id="KW-0804">Transcription</keyword>
<sequence>MATIKDIAEKAGVSIATVSRVLNYDSTLSVGEDTKKRIFEIAEQLSYTKRKARKKVYRNIAFVHWVNDQQELEDLYYMGIRHGIEQQMEKYHLNLVKFLVDEIEKIPSDIDGLVAVGRFNREHIEAFHQLTEHVVLIDSDFEHDGCDVVLTDFSKVIRQAVDHLLSINIDSIGFIGGKETLKGSIQPTTDIRERYFRSYLEEKNILDETKLITSGYDAMSGYHAMKTYLETSILESQTAFITANDPIAIGAMKAIHEKGLQIPENIAIVGINDISISQYLYPALTTVKIEKELMGMTAIDLLMERLKEGRTISKKVYIDTDLVVRETTVSSSK</sequence>